<dbReference type="InterPro" id="IPR050300">
    <property type="entry name" value="GDXG_lipolytic_enzyme"/>
</dbReference>
<sequence length="347" mass="39335">FLEKIGITSEVHVLRTAMDGIPPLKDNHLLIKDLSFDKIKVRIYQPKTPTTGRRRGVLYFHGGVGRFGSIRAYERTCRYFTKKSNSVFVSVGYRLAPEYPYPTQFEDCLAATVHFMRIAEDYGVDPARVIVCGDSSGGTIAAAVAQAMTNRKDLPKLRAQILIYPFLQAASFNLPSYEQNRGVPVLLKERTLILGLKYLNKEESVLDAVLKGAHVPRDLDLKCKVWLNPDNIPEDFKSRDYQVKGVYQEKQYSEDLCRQAKPILDPIFSPLLAEDSVIAQLPETFLLSCEFDVLRDDVLLYKKRLEDHGIKVTWCHLEQGFHGIIFLANYGRLASFKTANKGLQMIA</sequence>
<dbReference type="EMBL" id="VZSG01000307">
    <property type="protein sequence ID" value="NWX87576.1"/>
    <property type="molecule type" value="Genomic_DNA"/>
</dbReference>
<dbReference type="InterPro" id="IPR029058">
    <property type="entry name" value="AB_hydrolase_fold"/>
</dbReference>
<dbReference type="GO" id="GO:0016787">
    <property type="term" value="F:hydrolase activity"/>
    <property type="evidence" value="ECO:0007669"/>
    <property type="project" value="UniProtKB-KW"/>
</dbReference>
<protein>
    <submittedName>
        <fullName evidence="3">ADCL4 protein</fullName>
    </submittedName>
</protein>
<evidence type="ECO:0000256" key="1">
    <source>
        <dbReference type="ARBA" id="ARBA00022801"/>
    </source>
</evidence>
<dbReference type="AlphaFoldDB" id="A0A7K6ZV63"/>
<feature type="domain" description="Alpha/beta hydrolase fold-3" evidence="2">
    <location>
        <begin position="57"/>
        <end position="208"/>
    </location>
</feature>
<feature type="non-terminal residue" evidence="3">
    <location>
        <position position="1"/>
    </location>
</feature>
<dbReference type="Pfam" id="PF07859">
    <property type="entry name" value="Abhydrolase_3"/>
    <property type="match status" value="2"/>
</dbReference>
<proteinExistence type="predicted"/>
<accession>A0A7K6ZV63</accession>
<evidence type="ECO:0000259" key="2">
    <source>
        <dbReference type="Pfam" id="PF07859"/>
    </source>
</evidence>
<keyword evidence="1" id="KW-0378">Hydrolase</keyword>
<organism evidence="3 4">
    <name type="scientific">Nothoprocta pentlandii</name>
    <dbReference type="NCBI Taxonomy" id="2585814"/>
    <lineage>
        <taxon>Eukaryota</taxon>
        <taxon>Metazoa</taxon>
        <taxon>Chordata</taxon>
        <taxon>Craniata</taxon>
        <taxon>Vertebrata</taxon>
        <taxon>Euteleostomi</taxon>
        <taxon>Archelosauria</taxon>
        <taxon>Archosauria</taxon>
        <taxon>Dinosauria</taxon>
        <taxon>Saurischia</taxon>
        <taxon>Theropoda</taxon>
        <taxon>Coelurosauria</taxon>
        <taxon>Aves</taxon>
        <taxon>Palaeognathae</taxon>
        <taxon>Tinamiformes</taxon>
        <taxon>Tinamidae</taxon>
        <taxon>Nothoprocta</taxon>
    </lineage>
</organism>
<evidence type="ECO:0000313" key="3">
    <source>
        <dbReference type="EMBL" id="NWX87576.1"/>
    </source>
</evidence>
<dbReference type="Gene3D" id="3.40.50.1820">
    <property type="entry name" value="alpha/beta hydrolase"/>
    <property type="match status" value="1"/>
</dbReference>
<dbReference type="PANTHER" id="PTHR48081:SF32">
    <property type="entry name" value="ALPHA_BETA HYDROLASE FOLD-3 DOMAIN-CONTAINING PROTEIN"/>
    <property type="match status" value="1"/>
</dbReference>
<reference evidence="3 4" key="1">
    <citation type="submission" date="2019-09" db="EMBL/GenBank/DDBJ databases">
        <title>Bird 10,000 Genomes (B10K) Project - Family phase.</title>
        <authorList>
            <person name="Zhang G."/>
        </authorList>
    </citation>
    <scope>NUCLEOTIDE SEQUENCE [LARGE SCALE GENOMIC DNA]</scope>
    <source>
        <strain evidence="3">B10K-MSB-04</strain>
    </source>
</reference>
<dbReference type="Proteomes" id="UP000538817">
    <property type="component" value="Unassembled WGS sequence"/>
</dbReference>
<keyword evidence="4" id="KW-1185">Reference proteome</keyword>
<feature type="domain" description="Alpha/beta hydrolase fold-3" evidence="2">
    <location>
        <begin position="256"/>
        <end position="324"/>
    </location>
</feature>
<dbReference type="SUPFAM" id="SSF53474">
    <property type="entry name" value="alpha/beta-Hydrolases"/>
    <property type="match status" value="1"/>
</dbReference>
<dbReference type="InterPro" id="IPR013094">
    <property type="entry name" value="AB_hydrolase_3"/>
</dbReference>
<feature type="non-terminal residue" evidence="3">
    <location>
        <position position="347"/>
    </location>
</feature>
<gene>
    <name evidence="3" type="primary">Aadacl4_1</name>
    <name evidence="3" type="ORF">NOTPEN_R04306</name>
</gene>
<name>A0A7K6ZV63_9AVES</name>
<evidence type="ECO:0000313" key="4">
    <source>
        <dbReference type="Proteomes" id="UP000538817"/>
    </source>
</evidence>
<comment type="caution">
    <text evidence="3">The sequence shown here is derived from an EMBL/GenBank/DDBJ whole genome shotgun (WGS) entry which is preliminary data.</text>
</comment>
<dbReference type="PANTHER" id="PTHR48081">
    <property type="entry name" value="AB HYDROLASE SUPERFAMILY PROTEIN C4A8.06C"/>
    <property type="match status" value="1"/>
</dbReference>